<evidence type="ECO:0000313" key="3">
    <source>
        <dbReference type="EMBL" id="KAK1363002.1"/>
    </source>
</evidence>
<dbReference type="InterPro" id="IPR055290">
    <property type="entry name" value="At3g26010-like"/>
</dbReference>
<dbReference type="InterPro" id="IPR017451">
    <property type="entry name" value="F-box-assoc_interact_dom"/>
</dbReference>
<evidence type="ECO:0000313" key="4">
    <source>
        <dbReference type="Proteomes" id="UP001237642"/>
    </source>
</evidence>
<organism evidence="3 4">
    <name type="scientific">Heracleum sosnowskyi</name>
    <dbReference type="NCBI Taxonomy" id="360622"/>
    <lineage>
        <taxon>Eukaryota</taxon>
        <taxon>Viridiplantae</taxon>
        <taxon>Streptophyta</taxon>
        <taxon>Embryophyta</taxon>
        <taxon>Tracheophyta</taxon>
        <taxon>Spermatophyta</taxon>
        <taxon>Magnoliopsida</taxon>
        <taxon>eudicotyledons</taxon>
        <taxon>Gunneridae</taxon>
        <taxon>Pentapetalae</taxon>
        <taxon>asterids</taxon>
        <taxon>campanulids</taxon>
        <taxon>Apiales</taxon>
        <taxon>Apiaceae</taxon>
        <taxon>Apioideae</taxon>
        <taxon>apioid superclade</taxon>
        <taxon>Tordylieae</taxon>
        <taxon>Tordyliinae</taxon>
        <taxon>Heracleum</taxon>
    </lineage>
</organism>
<proteinExistence type="predicted"/>
<dbReference type="NCBIfam" id="TIGR01640">
    <property type="entry name" value="F_box_assoc_1"/>
    <property type="match status" value="1"/>
</dbReference>
<name>A0AAD8M808_9APIA</name>
<gene>
    <name evidence="3" type="ORF">POM88_038563</name>
</gene>
<reference evidence="3" key="1">
    <citation type="submission" date="2023-02" db="EMBL/GenBank/DDBJ databases">
        <title>Genome of toxic invasive species Heracleum sosnowskyi carries increased number of genes despite the absence of recent whole-genome duplications.</title>
        <authorList>
            <person name="Schelkunov M."/>
            <person name="Shtratnikova V."/>
            <person name="Makarenko M."/>
            <person name="Klepikova A."/>
            <person name="Omelchenko D."/>
            <person name="Novikova G."/>
            <person name="Obukhova E."/>
            <person name="Bogdanov V."/>
            <person name="Penin A."/>
            <person name="Logacheva M."/>
        </authorList>
    </citation>
    <scope>NUCLEOTIDE SEQUENCE</scope>
    <source>
        <strain evidence="3">Hsosn_3</strain>
        <tissue evidence="3">Leaf</tissue>
    </source>
</reference>
<dbReference type="SUPFAM" id="SSF81383">
    <property type="entry name" value="F-box domain"/>
    <property type="match status" value="1"/>
</dbReference>
<dbReference type="PANTHER" id="PTHR35546:SF115">
    <property type="entry name" value="F-BOX DOMAIN-CONTAINING PROTEIN"/>
    <property type="match status" value="1"/>
</dbReference>
<dbReference type="Pfam" id="PF07734">
    <property type="entry name" value="FBA_1"/>
    <property type="match status" value="1"/>
</dbReference>
<protein>
    <submittedName>
        <fullName evidence="3">F-box domain-containing protein</fullName>
    </submittedName>
</protein>
<feature type="domain" description="F-box" evidence="1">
    <location>
        <begin position="35"/>
        <end position="69"/>
    </location>
</feature>
<dbReference type="InterPro" id="IPR006527">
    <property type="entry name" value="F-box-assoc_dom_typ1"/>
</dbReference>
<dbReference type="PANTHER" id="PTHR35546">
    <property type="entry name" value="F-BOX PROTEIN INTERACTION DOMAIN PROTEIN-RELATED"/>
    <property type="match status" value="1"/>
</dbReference>
<dbReference type="InterPro" id="IPR036047">
    <property type="entry name" value="F-box-like_dom_sf"/>
</dbReference>
<dbReference type="InterPro" id="IPR001810">
    <property type="entry name" value="F-box_dom"/>
</dbReference>
<reference evidence="3" key="2">
    <citation type="submission" date="2023-05" db="EMBL/GenBank/DDBJ databases">
        <authorList>
            <person name="Schelkunov M.I."/>
        </authorList>
    </citation>
    <scope>NUCLEOTIDE SEQUENCE</scope>
    <source>
        <strain evidence="3">Hsosn_3</strain>
        <tissue evidence="3">Leaf</tissue>
    </source>
</reference>
<comment type="caution">
    <text evidence="3">The sequence shown here is derived from an EMBL/GenBank/DDBJ whole genome shotgun (WGS) entry which is preliminary data.</text>
</comment>
<accession>A0AAD8M808</accession>
<dbReference type="AlphaFoldDB" id="A0AAD8M808"/>
<sequence length="445" mass="50788">MDNKLTICTSSSPQHLKRKRCISSSQEIVLDEEFLLALIMLRLPYRKLMSCKSVSKKWLSLITSTYFTRLLCDSLPSLRASGLFLQCPPQSGKIPDQVYFVSLDKKNTPSPFRTPAFAHDIYDPQKIRILQSCKGLLLCSSAFFNPRGECNGYVYNPSTNQLATLPKHPLGIGFGILLIGLTFDPLKSIHYRVIGLTTSRSGSAGDFYIYSSETETWRSSIQSYVSAPGMHFFGGVYWKGCMYWLSELHTSSEPESSVSDCLYLNVDEERLGAFPRPPIVVRSSSRRSLYFGESEDHLHVIEVCPYDTSLSVYEMKSDYSEWFVKYQIDLDPISKVFPEMTKHKYIFRDKSDYAVAVLSLIRRENFREDSFVVLEIPGKAIRYNLVDRSFEVVWDFSVDFGLTKIGRWPFGRFQVSQYVEPVPCVYSSMAKPVDLKTLSAYSRGL</sequence>
<keyword evidence="4" id="KW-1185">Reference proteome</keyword>
<dbReference type="EMBL" id="JAUIZM010000009">
    <property type="protein sequence ID" value="KAK1363002.1"/>
    <property type="molecule type" value="Genomic_DNA"/>
</dbReference>
<dbReference type="Proteomes" id="UP001237642">
    <property type="component" value="Unassembled WGS sequence"/>
</dbReference>
<evidence type="ECO:0000259" key="1">
    <source>
        <dbReference type="Pfam" id="PF00646"/>
    </source>
</evidence>
<feature type="domain" description="F-box associated beta-propeller type 1" evidence="2">
    <location>
        <begin position="111"/>
        <end position="350"/>
    </location>
</feature>
<dbReference type="Pfam" id="PF00646">
    <property type="entry name" value="F-box"/>
    <property type="match status" value="1"/>
</dbReference>
<evidence type="ECO:0000259" key="2">
    <source>
        <dbReference type="Pfam" id="PF07734"/>
    </source>
</evidence>